<organism evidence="10 11">
    <name type="scientific">Mycoplasma wenyonii</name>
    <dbReference type="NCBI Taxonomy" id="65123"/>
    <lineage>
        <taxon>Bacteria</taxon>
        <taxon>Bacillati</taxon>
        <taxon>Mycoplasmatota</taxon>
        <taxon>Mollicutes</taxon>
        <taxon>Mycoplasmataceae</taxon>
        <taxon>Mycoplasma</taxon>
    </lineage>
</organism>
<evidence type="ECO:0000256" key="1">
    <source>
        <dbReference type="ARBA" id="ARBA00005594"/>
    </source>
</evidence>
<gene>
    <name evidence="10" type="primary">trpS</name>
    <name evidence="10" type="ORF">DNK47_00070</name>
</gene>
<dbReference type="Gene3D" id="1.10.240.10">
    <property type="entry name" value="Tyrosyl-Transfer RNA Synthetase"/>
    <property type="match status" value="1"/>
</dbReference>
<dbReference type="EMBL" id="QKVO01000001">
    <property type="protein sequence ID" value="RAO95253.1"/>
    <property type="molecule type" value="Genomic_DNA"/>
</dbReference>
<dbReference type="RefSeq" id="WP_112664921.1">
    <property type="nucleotide sequence ID" value="NZ_QKVO01000001.1"/>
</dbReference>
<sequence length="347" mass="39453">MTLNKEKPTLICGIQPTSTLTLGNYIGSLLPLIKNQDSFNSILLIADLHAYTIPLSIQKISFRTINQRSWELIKWVIACGVDPEKTRIVLQSDLKAEHLELFYFLLTHSKLGELQIMTQYKFLMSQFKEPNGTEPNLFGVLVYPVLMAADILLYDSQYLAVGEDQTQHLELCSELSTRINRLYSCNIFQNKLSAIHLDAGAKIMDLIDPSKKMSKSTTNKDGVIFFSDNPSEITQKIMRAKTDSLNQITLDKTQAGIHNLLSIYSSLSNQGLEEIFEKVKSLNYKEFKEQLSKVVIERIISIQEKYSQLKDQDIKEMLQKNANYLRLIARKKLDLIYSSVGKAGNTS</sequence>
<reference evidence="11" key="1">
    <citation type="submission" date="2018-06" db="EMBL/GenBank/DDBJ databases">
        <authorList>
            <person name="Martinez Ocampo F."/>
            <person name="Quiroz Castaneda R.E."/>
            <person name="Rojas Lopez X."/>
        </authorList>
    </citation>
    <scope>NUCLEOTIDE SEQUENCE [LARGE SCALE GENOMIC DNA]</scope>
    <source>
        <strain evidence="11">INIFAP02</strain>
    </source>
</reference>
<dbReference type="GO" id="GO:0006436">
    <property type="term" value="P:tryptophanyl-tRNA aminoacylation"/>
    <property type="evidence" value="ECO:0007669"/>
    <property type="project" value="UniProtKB-UniRule"/>
</dbReference>
<comment type="caution">
    <text evidence="10">The sequence shown here is derived from an EMBL/GenBank/DDBJ whole genome shotgun (WGS) entry which is preliminary data.</text>
</comment>
<protein>
    <recommendedName>
        <fullName evidence="2 8">Tryptophan--tRNA ligase</fullName>
        <ecNumber evidence="2 8">6.1.1.2</ecNumber>
    </recommendedName>
</protein>
<keyword evidence="3 9" id="KW-0436">Ligase</keyword>
<comment type="similarity">
    <text evidence="1 9">Belongs to the class-I aminoacyl-tRNA synthetase family.</text>
</comment>
<dbReference type="Gene3D" id="3.40.50.620">
    <property type="entry name" value="HUPs"/>
    <property type="match status" value="1"/>
</dbReference>
<dbReference type="Proteomes" id="UP000249762">
    <property type="component" value="Unassembled WGS sequence"/>
</dbReference>
<name>A0A328PJF4_9MOLU</name>
<keyword evidence="6 9" id="KW-0648">Protein biosynthesis</keyword>
<dbReference type="SUPFAM" id="SSF52374">
    <property type="entry name" value="Nucleotidylyl transferase"/>
    <property type="match status" value="1"/>
</dbReference>
<dbReference type="InterPro" id="IPR050203">
    <property type="entry name" value="Trp-tRNA_synthetase"/>
</dbReference>
<dbReference type="AlphaFoldDB" id="A0A328PJF4"/>
<evidence type="ECO:0000256" key="7">
    <source>
        <dbReference type="ARBA" id="ARBA00023146"/>
    </source>
</evidence>
<dbReference type="EC" id="6.1.1.2" evidence="2 8"/>
<evidence type="ECO:0000256" key="9">
    <source>
        <dbReference type="RuleBase" id="RU363036"/>
    </source>
</evidence>
<dbReference type="PANTHER" id="PTHR43766:SF1">
    <property type="entry name" value="TRYPTOPHAN--TRNA LIGASE, MITOCHONDRIAL"/>
    <property type="match status" value="1"/>
</dbReference>
<dbReference type="GO" id="GO:0005524">
    <property type="term" value="F:ATP binding"/>
    <property type="evidence" value="ECO:0007669"/>
    <property type="project" value="UniProtKB-KW"/>
</dbReference>
<evidence type="ECO:0000256" key="2">
    <source>
        <dbReference type="ARBA" id="ARBA00013161"/>
    </source>
</evidence>
<dbReference type="InterPro" id="IPR002306">
    <property type="entry name" value="Trp-tRNA-ligase"/>
</dbReference>
<accession>A0A328PJF4</accession>
<keyword evidence="7 9" id="KW-0030">Aminoacyl-tRNA synthetase</keyword>
<dbReference type="InterPro" id="IPR002305">
    <property type="entry name" value="aa-tRNA-synth_Ic"/>
</dbReference>
<evidence type="ECO:0000256" key="4">
    <source>
        <dbReference type="ARBA" id="ARBA00022741"/>
    </source>
</evidence>
<dbReference type="NCBIfam" id="TIGR00233">
    <property type="entry name" value="trpS"/>
    <property type="match status" value="1"/>
</dbReference>
<keyword evidence="5 9" id="KW-0067">ATP-binding</keyword>
<dbReference type="GO" id="GO:0004830">
    <property type="term" value="F:tryptophan-tRNA ligase activity"/>
    <property type="evidence" value="ECO:0007669"/>
    <property type="project" value="UniProtKB-UniRule"/>
</dbReference>
<dbReference type="Pfam" id="PF00579">
    <property type="entry name" value="tRNA-synt_1b"/>
    <property type="match status" value="1"/>
</dbReference>
<evidence type="ECO:0000256" key="5">
    <source>
        <dbReference type="ARBA" id="ARBA00022840"/>
    </source>
</evidence>
<dbReference type="GO" id="GO:0005829">
    <property type="term" value="C:cytosol"/>
    <property type="evidence" value="ECO:0007669"/>
    <property type="project" value="TreeGrafter"/>
</dbReference>
<dbReference type="InterPro" id="IPR014729">
    <property type="entry name" value="Rossmann-like_a/b/a_fold"/>
</dbReference>
<evidence type="ECO:0000313" key="10">
    <source>
        <dbReference type="EMBL" id="RAO95253.1"/>
    </source>
</evidence>
<dbReference type="PANTHER" id="PTHR43766">
    <property type="entry name" value="TRYPTOPHAN--TRNA LIGASE, MITOCHONDRIAL"/>
    <property type="match status" value="1"/>
</dbReference>
<evidence type="ECO:0000256" key="8">
    <source>
        <dbReference type="NCBIfam" id="TIGR00233"/>
    </source>
</evidence>
<evidence type="ECO:0000313" key="11">
    <source>
        <dbReference type="Proteomes" id="UP000249762"/>
    </source>
</evidence>
<evidence type="ECO:0000256" key="3">
    <source>
        <dbReference type="ARBA" id="ARBA00022598"/>
    </source>
</evidence>
<dbReference type="PRINTS" id="PR01039">
    <property type="entry name" value="TRNASYNTHTRP"/>
</dbReference>
<proteinExistence type="inferred from homology"/>
<keyword evidence="11" id="KW-1185">Reference proteome</keyword>
<keyword evidence="4 9" id="KW-0547">Nucleotide-binding</keyword>
<dbReference type="OrthoDB" id="9801042at2"/>
<evidence type="ECO:0000256" key="6">
    <source>
        <dbReference type="ARBA" id="ARBA00022917"/>
    </source>
</evidence>